<evidence type="ECO:0000313" key="7">
    <source>
        <dbReference type="Proteomes" id="UP001055712"/>
    </source>
</evidence>
<evidence type="ECO:0000256" key="2">
    <source>
        <dbReference type="ARBA" id="ARBA00022771"/>
    </source>
</evidence>
<sequence length="998" mass="101628">MMSSGDWLQTSFTWDPAALDAQPAKPAADKPAAKAAPVCQVEGCGVDLTDLRYFFRKQRICEHHARADVVTDSAGRLLRFCQQCTRLEPTANFGAGRRSCKASLAKRQARAHRSKGHSSPGSSPERDVKPSHRPVAASTTAGEGASSGKGSSSRSGTLPSSKRSRASRPDTPGGLAIVSNGSSDLRTVPLPLPQQQPAVPLQQPAAPPPPQPELQHSGPEAMLWSHPLSAGTIDDLLALDPDALADALQVPQALPGGTAWRYSADDGSDWARYPRQQAQAASSPGSGSPGAVSAAATPFSQPLLWGQLAGPIAAQVGTPAPGTAAVGGLAAAADAPVVAWQGTAAAAGGPAWGGNPAFAQAPPSQQTDTGSEGWAAQPEAQQAAAIQQQASGVAAAVAQAFPLHVVTRFSLKIFGVNPDGLPHDLRAELLAALEVSPTVLEGAIRCGCTHMVVDVLLSAEEQLQLSTPPRLAAVVQHLRRQDTWHSLAGSPAVVAQLGQLAALTPTASSGAEGPGLSEDGTLPCFHVCSWELLPQLELVGPLATTAGAARGSFLLAASSAQPHAARQAHSLAAALKSRCHGRHVGLAVSVRRPSGSVPAAAGDGEQQPGVDSEGNGEGDCEQQGSQPCAAADRPGVTMLEAWAPEATRPSGWGLYEFELCSGSLLSDSVPVLVLPDHLADAAAELCQLQTQAQQQLPGASAAGVPGASAAGVVRLVAAVLRFLHLRQQAALAAGHGSAADAAFGASYPPAAIAKLAAVARSLTSLAVRARWPAVVRLLLPAVTADGTSPAVAAQQMNTLSSPAPSMVHLAVASGCADTLGALRAWADSQRCSTLWREAAAGGAAKAEDAGSPRRGPSLLLLAAAMGRSLDAQMAQQLLELLGHERLALAADAPGPSGWSPRRVASATDNAALLAVLPAEPQQVQPTAVDPVAAEQEAAAAAAAAASCRWQGMAALLARLSVREADELMETVKAHHVAAAVQGAMFGGGIIGMPRCSFL</sequence>
<dbReference type="InterPro" id="IPR004333">
    <property type="entry name" value="SBP_dom"/>
</dbReference>
<reference evidence="6" key="2">
    <citation type="submission" date="2020-11" db="EMBL/GenBank/DDBJ databases">
        <authorList>
            <person name="Cecchin M."/>
            <person name="Marcolungo L."/>
            <person name="Rossato M."/>
            <person name="Girolomoni L."/>
            <person name="Cosentino E."/>
            <person name="Cuine S."/>
            <person name="Li-Beisson Y."/>
            <person name="Delledonne M."/>
            <person name="Ballottari M."/>
        </authorList>
    </citation>
    <scope>NUCLEOTIDE SEQUENCE</scope>
    <source>
        <strain evidence="6">211/11P</strain>
        <tissue evidence="6">Whole cell</tissue>
    </source>
</reference>
<comment type="caution">
    <text evidence="6">The sequence shown here is derived from an EMBL/GenBank/DDBJ whole genome shotgun (WGS) entry which is preliminary data.</text>
</comment>
<feature type="region of interest" description="Disordered" evidence="4">
    <location>
        <begin position="274"/>
        <end position="295"/>
    </location>
</feature>
<feature type="region of interest" description="Disordered" evidence="4">
    <location>
        <begin position="594"/>
        <end position="630"/>
    </location>
</feature>
<keyword evidence="2" id="KW-0863">Zinc-finger</keyword>
<name>A0A9D4TES1_CHLVU</name>
<evidence type="ECO:0000256" key="4">
    <source>
        <dbReference type="SAM" id="MobiDB-lite"/>
    </source>
</evidence>
<feature type="compositionally biased region" description="Low complexity" evidence="4">
    <location>
        <begin position="193"/>
        <end position="204"/>
    </location>
</feature>
<evidence type="ECO:0000256" key="1">
    <source>
        <dbReference type="ARBA" id="ARBA00022723"/>
    </source>
</evidence>
<organism evidence="6 7">
    <name type="scientific">Chlorella vulgaris</name>
    <name type="common">Green alga</name>
    <dbReference type="NCBI Taxonomy" id="3077"/>
    <lineage>
        <taxon>Eukaryota</taxon>
        <taxon>Viridiplantae</taxon>
        <taxon>Chlorophyta</taxon>
        <taxon>core chlorophytes</taxon>
        <taxon>Trebouxiophyceae</taxon>
        <taxon>Chlorellales</taxon>
        <taxon>Chlorellaceae</taxon>
        <taxon>Chlorella clade</taxon>
        <taxon>Chlorella</taxon>
    </lineage>
</organism>
<dbReference type="Pfam" id="PF03110">
    <property type="entry name" value="SBP"/>
    <property type="match status" value="1"/>
</dbReference>
<dbReference type="GO" id="GO:0003677">
    <property type="term" value="F:DNA binding"/>
    <property type="evidence" value="ECO:0007669"/>
    <property type="project" value="InterPro"/>
</dbReference>
<evidence type="ECO:0000313" key="6">
    <source>
        <dbReference type="EMBL" id="KAI3423822.1"/>
    </source>
</evidence>
<feature type="region of interest" description="Disordered" evidence="4">
    <location>
        <begin position="351"/>
        <end position="377"/>
    </location>
</feature>
<dbReference type="PANTHER" id="PTHR31251">
    <property type="entry name" value="SQUAMOSA PROMOTER-BINDING-LIKE PROTEIN 4"/>
    <property type="match status" value="1"/>
</dbReference>
<evidence type="ECO:0000256" key="3">
    <source>
        <dbReference type="ARBA" id="ARBA00022833"/>
    </source>
</evidence>
<dbReference type="Proteomes" id="UP001055712">
    <property type="component" value="Unassembled WGS sequence"/>
</dbReference>
<proteinExistence type="predicted"/>
<dbReference type="InterPro" id="IPR036893">
    <property type="entry name" value="SBP_sf"/>
</dbReference>
<feature type="region of interest" description="Disordered" evidence="4">
    <location>
        <begin position="103"/>
        <end position="219"/>
    </location>
</feature>
<protein>
    <recommendedName>
        <fullName evidence="5">SBP-type domain-containing protein</fullName>
    </recommendedName>
</protein>
<dbReference type="EMBL" id="SIDB01000014">
    <property type="protein sequence ID" value="KAI3423822.1"/>
    <property type="molecule type" value="Genomic_DNA"/>
</dbReference>
<dbReference type="PANTHER" id="PTHR31251:SF169">
    <property type="entry name" value="SQUAMOSA PROMOTER-BINDING-LIKE PROTEIN 8"/>
    <property type="match status" value="1"/>
</dbReference>
<dbReference type="GO" id="GO:0005634">
    <property type="term" value="C:nucleus"/>
    <property type="evidence" value="ECO:0007669"/>
    <property type="project" value="InterPro"/>
</dbReference>
<keyword evidence="7" id="KW-1185">Reference proteome</keyword>
<keyword evidence="3" id="KW-0862">Zinc</keyword>
<dbReference type="OrthoDB" id="515128at2759"/>
<keyword evidence="1" id="KW-0479">Metal-binding</keyword>
<feature type="compositionally biased region" description="Basic residues" evidence="4">
    <location>
        <begin position="107"/>
        <end position="116"/>
    </location>
</feature>
<dbReference type="Gene3D" id="4.10.1100.10">
    <property type="entry name" value="Transcription factor, SBP-box domain"/>
    <property type="match status" value="1"/>
</dbReference>
<feature type="domain" description="SBP-type" evidence="5">
    <location>
        <begin position="36"/>
        <end position="114"/>
    </location>
</feature>
<reference evidence="6" key="1">
    <citation type="journal article" date="2019" name="Plant J.">
        <title>Chlorella vulgaris genome assembly and annotation reveals the molecular basis for metabolic acclimation to high light conditions.</title>
        <authorList>
            <person name="Cecchin M."/>
            <person name="Marcolungo L."/>
            <person name="Rossato M."/>
            <person name="Girolomoni L."/>
            <person name="Cosentino E."/>
            <person name="Cuine S."/>
            <person name="Li-Beisson Y."/>
            <person name="Delledonne M."/>
            <person name="Ballottari M."/>
        </authorList>
    </citation>
    <scope>NUCLEOTIDE SEQUENCE</scope>
    <source>
        <strain evidence="6">211/11P</strain>
    </source>
</reference>
<gene>
    <name evidence="6" type="ORF">D9Q98_009658</name>
</gene>
<dbReference type="SUPFAM" id="SSF103612">
    <property type="entry name" value="SBT domain"/>
    <property type="match status" value="1"/>
</dbReference>
<dbReference type="GO" id="GO:0008270">
    <property type="term" value="F:zinc ion binding"/>
    <property type="evidence" value="ECO:0007669"/>
    <property type="project" value="UniProtKB-KW"/>
</dbReference>
<dbReference type="AlphaFoldDB" id="A0A9D4TES1"/>
<feature type="compositionally biased region" description="Low complexity" evidence="4">
    <location>
        <begin position="136"/>
        <end position="161"/>
    </location>
</feature>
<dbReference type="PROSITE" id="PS51141">
    <property type="entry name" value="ZF_SBP"/>
    <property type="match status" value="1"/>
</dbReference>
<evidence type="ECO:0000259" key="5">
    <source>
        <dbReference type="PROSITE" id="PS51141"/>
    </source>
</evidence>
<dbReference type="InterPro" id="IPR044817">
    <property type="entry name" value="SBP-like"/>
</dbReference>
<accession>A0A9D4TES1</accession>